<dbReference type="Pfam" id="PF03083">
    <property type="entry name" value="MtN3_slv"/>
    <property type="match status" value="2"/>
</dbReference>
<evidence type="ECO:0000256" key="8">
    <source>
        <dbReference type="ARBA" id="ARBA00022737"/>
    </source>
</evidence>
<evidence type="ECO:0000256" key="5">
    <source>
        <dbReference type="ARBA" id="ARBA00022475"/>
    </source>
</evidence>
<reference evidence="16" key="1">
    <citation type="journal article" date="2018" name="Nat. Genet.">
        <title>Extensive intraspecific gene order and gene structural variations between Mo17 and other maize genomes.</title>
        <authorList>
            <person name="Sun S."/>
            <person name="Zhou Y."/>
            <person name="Chen J."/>
            <person name="Shi J."/>
            <person name="Zhao H."/>
            <person name="Zhao H."/>
            <person name="Song W."/>
            <person name="Zhang M."/>
            <person name="Cui Y."/>
            <person name="Dong X."/>
            <person name="Liu H."/>
            <person name="Ma X."/>
            <person name="Jiao Y."/>
            <person name="Wang B."/>
            <person name="Wei X."/>
            <person name="Stein J.C."/>
            <person name="Glaubitz J.C."/>
            <person name="Lu F."/>
            <person name="Yu G."/>
            <person name="Liang C."/>
            <person name="Fengler K."/>
            <person name="Li B."/>
            <person name="Rafalski A."/>
            <person name="Schnable P.S."/>
            <person name="Ware D.H."/>
            <person name="Buckler E.S."/>
            <person name="Lai J."/>
        </authorList>
    </citation>
    <scope>NUCLEOTIDE SEQUENCE [LARGE SCALE GENOMIC DNA]</scope>
    <source>
        <tissue evidence="16">Seedling</tissue>
    </source>
</reference>
<evidence type="ECO:0000256" key="6">
    <source>
        <dbReference type="ARBA" id="ARBA00022597"/>
    </source>
</evidence>
<feature type="transmembrane region" description="Helical" evidence="13">
    <location>
        <begin position="455"/>
        <end position="473"/>
    </location>
</feature>
<keyword evidence="6" id="KW-0762">Sugar transport</keyword>
<keyword evidence="7 13" id="KW-0812">Transmembrane</keyword>
<dbReference type="PANTHER" id="PTHR10791">
    <property type="entry name" value="RAG1-ACTIVATING PROTEIN 1"/>
    <property type="match status" value="1"/>
</dbReference>
<dbReference type="EC" id="2.3.1.225" evidence="13"/>
<keyword evidence="9 13" id="KW-1133">Transmembrane helix</keyword>
<comment type="caution">
    <text evidence="13">Lacks conserved residue(s) required for the propagation of feature annotation.</text>
</comment>
<comment type="similarity">
    <text evidence="2">Belongs to the SWEET sugar transporter family.</text>
</comment>
<feature type="transmembrane region" description="Helical" evidence="13">
    <location>
        <begin position="420"/>
        <end position="443"/>
    </location>
</feature>
<keyword evidence="13" id="KW-0012">Acyltransferase</keyword>
<feature type="transmembrane region" description="Helical" evidence="13">
    <location>
        <begin position="57"/>
        <end position="80"/>
    </location>
</feature>
<comment type="catalytic activity">
    <reaction evidence="13">
        <text>L-cysteinyl-[protein] + hexadecanoyl-CoA = S-hexadecanoyl-L-cysteinyl-[protein] + CoA</text>
        <dbReference type="Rhea" id="RHEA:36683"/>
        <dbReference type="Rhea" id="RHEA-COMP:10131"/>
        <dbReference type="Rhea" id="RHEA-COMP:11032"/>
        <dbReference type="ChEBI" id="CHEBI:29950"/>
        <dbReference type="ChEBI" id="CHEBI:57287"/>
        <dbReference type="ChEBI" id="CHEBI:57379"/>
        <dbReference type="ChEBI" id="CHEBI:74151"/>
        <dbReference type="EC" id="2.3.1.225"/>
    </reaction>
</comment>
<evidence type="ECO:0000256" key="7">
    <source>
        <dbReference type="ARBA" id="ARBA00022692"/>
    </source>
</evidence>
<dbReference type="PROSITE" id="PS50216">
    <property type="entry name" value="DHHC"/>
    <property type="match status" value="1"/>
</dbReference>
<dbReference type="GO" id="GO:0019706">
    <property type="term" value="F:protein-cysteine S-palmitoyltransferase activity"/>
    <property type="evidence" value="ECO:0007669"/>
    <property type="project" value="UniProtKB-EC"/>
</dbReference>
<evidence type="ECO:0000256" key="10">
    <source>
        <dbReference type="ARBA" id="ARBA00023136"/>
    </source>
</evidence>
<evidence type="ECO:0000256" key="11">
    <source>
        <dbReference type="ARBA" id="ARBA00037238"/>
    </source>
</evidence>
<feature type="transmembrane region" description="Helical" evidence="13">
    <location>
        <begin position="513"/>
        <end position="534"/>
    </location>
</feature>
<dbReference type="InterPro" id="IPR047664">
    <property type="entry name" value="SWEET"/>
</dbReference>
<feature type="transmembrane region" description="Helical" evidence="13">
    <location>
        <begin position="86"/>
        <end position="109"/>
    </location>
</feature>
<keyword evidence="5" id="KW-1003">Cell membrane</keyword>
<comment type="subunit">
    <text evidence="12">Forms homooligomers and/or heterooligomers.</text>
</comment>
<comment type="similarity">
    <text evidence="3 13">Belongs to the DHHC palmitoyltransferase family.</text>
</comment>
<dbReference type="GO" id="GO:0005886">
    <property type="term" value="C:plasma membrane"/>
    <property type="evidence" value="ECO:0007669"/>
    <property type="project" value="UniProtKB-SubCell"/>
</dbReference>
<feature type="region of interest" description="Disordered" evidence="14">
    <location>
        <begin position="117"/>
        <end position="142"/>
    </location>
</feature>
<comment type="function">
    <text evidence="11">Mediates both low-affinity uptake and efflux of sugar across the plasma membrane.</text>
</comment>
<feature type="transmembrane region" description="Helical" evidence="13">
    <location>
        <begin position="540"/>
        <end position="565"/>
    </location>
</feature>
<organism evidence="16">
    <name type="scientific">Zea mays</name>
    <name type="common">Maize</name>
    <dbReference type="NCBI Taxonomy" id="4577"/>
    <lineage>
        <taxon>Eukaryota</taxon>
        <taxon>Viridiplantae</taxon>
        <taxon>Streptophyta</taxon>
        <taxon>Embryophyta</taxon>
        <taxon>Tracheophyta</taxon>
        <taxon>Spermatophyta</taxon>
        <taxon>Magnoliopsida</taxon>
        <taxon>Liliopsida</taxon>
        <taxon>Poales</taxon>
        <taxon>Poaceae</taxon>
        <taxon>PACMAD clade</taxon>
        <taxon>Panicoideae</taxon>
        <taxon>Andropogonodae</taxon>
        <taxon>Andropogoneae</taxon>
        <taxon>Tripsacinae</taxon>
        <taxon>Zea</taxon>
    </lineage>
</organism>
<evidence type="ECO:0000256" key="14">
    <source>
        <dbReference type="SAM" id="MobiDB-lite"/>
    </source>
</evidence>
<name>A0A3L6E1V3_MAIZE</name>
<dbReference type="AlphaFoldDB" id="A0A3L6E1V3"/>
<dbReference type="ExpressionAtlas" id="A0A3L6E1V3">
    <property type="expression patterns" value="baseline and differential"/>
</dbReference>
<accession>A0A3L6E1V3</accession>
<evidence type="ECO:0000256" key="1">
    <source>
        <dbReference type="ARBA" id="ARBA00004651"/>
    </source>
</evidence>
<feature type="domain" description="Palmitoyltransferase DHHC" evidence="15">
    <location>
        <begin position="162"/>
        <end position="286"/>
    </location>
</feature>
<keyword evidence="8" id="KW-0677">Repeat</keyword>
<dbReference type="Gene3D" id="1.20.1280.290">
    <property type="match status" value="2"/>
</dbReference>
<evidence type="ECO:0000256" key="4">
    <source>
        <dbReference type="ARBA" id="ARBA00022448"/>
    </source>
</evidence>
<evidence type="ECO:0000256" key="2">
    <source>
        <dbReference type="ARBA" id="ARBA00007809"/>
    </source>
</evidence>
<feature type="transmembrane region" description="Helical" evidence="13">
    <location>
        <begin position="249"/>
        <end position="274"/>
    </location>
</feature>
<evidence type="ECO:0000256" key="12">
    <source>
        <dbReference type="ARBA" id="ARBA00038715"/>
    </source>
</evidence>
<feature type="transmembrane region" description="Helical" evidence="13">
    <location>
        <begin position="572"/>
        <end position="594"/>
    </location>
</feature>
<comment type="caution">
    <text evidence="16">The sequence shown here is derived from an EMBL/GenBank/DDBJ whole genome shotgun (WGS) entry which is preliminary data.</text>
</comment>
<evidence type="ECO:0000259" key="15">
    <source>
        <dbReference type="Pfam" id="PF01529"/>
    </source>
</evidence>
<keyword evidence="13" id="KW-0808">Transferase</keyword>
<dbReference type="InterPro" id="IPR001594">
    <property type="entry name" value="Palmitoyltrfase_DHHC"/>
</dbReference>
<proteinExistence type="inferred from homology"/>
<dbReference type="Pfam" id="PF01529">
    <property type="entry name" value="DHHC"/>
    <property type="match status" value="1"/>
</dbReference>
<sequence>MYGPPSRGGGGAGTAGEQPRVYQCIWIWAYGDYQGFCEKTEFFLQGRFIFGPDVRSLFLTIFLILAPMVVFCIFVARHLINDFPDHWGVSVMVIVIVFTVYDLTLLLLTSGRDPGIVPRNTHPPETDAIEMNNDAGNGQTPQQLRLPRTKDVIVNGVIVKVKYCDTCMLYRPPRCSHCSICNNCVERFDHHCPWVGQCIGLRNYRFFYMFVFSTTLLCLYVFGFCWVYIIKIRDAEQSSIWKAMLKTPASIVLIIYCFICVWFVGGLSVFHFYLMSTNQTTYENFRYRYDRRANPYNIGILNNFMEIFCTAVPPSKNNFRARVPVEQGLQQSRAPARGFMSLNMDKPVGDFELSRKPVSWDEPRSAADIRDLEVGLGGLLDEKEGRIAHASPDLSRDALPELVEGRAGGLFSMEHPWASVFGILGNIISFLVFLAPVPTFLRVYRKKSTEGFSSVPYVVALFSCTLWILYALVKTNSSPLLTINAFGCVVEAAYILLYLVYAPRGARLRALASFLLLDVAAFSLVAVVTVVLVAEPHRVRVLGSVCLAFSMAVFVAPLSVIFVVIRTKSAEFMPFTLSFFLTLSAVAWFLYGLFTKDPYVTLPNVGGFFFGCIQMVLYCCYRKRKPASVVVLPTTTAAAAVAQQLEAEMELPLAAHQHQLAVAVLPTCAAPVLAELQKLEEAMGSPRKGGVKAI</sequence>
<gene>
    <name evidence="16" type="primary">PAT07_2</name>
    <name evidence="16" type="ORF">Zm00014a_026587</name>
</gene>
<protein>
    <recommendedName>
        <fullName evidence="13">S-acyltransferase</fullName>
        <ecNumber evidence="13">2.3.1.225</ecNumber>
    </recommendedName>
    <alternativeName>
        <fullName evidence="13">Palmitoyltransferase</fullName>
    </alternativeName>
</protein>
<dbReference type="EMBL" id="NCVQ01000008">
    <property type="protein sequence ID" value="PWZ14826.1"/>
    <property type="molecule type" value="Genomic_DNA"/>
</dbReference>
<dbReference type="InterPro" id="IPR004316">
    <property type="entry name" value="SWEET_rpt"/>
</dbReference>
<feature type="transmembrane region" description="Helical" evidence="13">
    <location>
        <begin position="206"/>
        <end position="229"/>
    </location>
</feature>
<keyword evidence="10 13" id="KW-0472">Membrane</keyword>
<feature type="transmembrane region" description="Helical" evidence="13">
    <location>
        <begin position="479"/>
        <end position="501"/>
    </location>
</feature>
<dbReference type="FunFam" id="1.20.1280.290:FF:000001">
    <property type="entry name" value="Bidirectional sugar transporter SWEET"/>
    <property type="match status" value="1"/>
</dbReference>
<dbReference type="FunFam" id="1.20.1280.290:FF:000003">
    <property type="entry name" value="Bidirectional sugar transporter SWEET"/>
    <property type="match status" value="1"/>
</dbReference>
<comment type="subcellular location">
    <subcellularLocation>
        <location evidence="1">Cell membrane</location>
        <topology evidence="1">Multi-pass membrane protein</topology>
    </subcellularLocation>
</comment>
<evidence type="ECO:0000313" key="16">
    <source>
        <dbReference type="EMBL" id="PWZ14826.1"/>
    </source>
</evidence>
<comment type="domain">
    <text evidence="13">The DHHC domain is required for palmitoyltransferase activity.</text>
</comment>
<dbReference type="Proteomes" id="UP000251960">
    <property type="component" value="Chromosome 7"/>
</dbReference>
<keyword evidence="4" id="KW-0813">Transport</keyword>
<dbReference type="PANTHER" id="PTHR10791:SF37">
    <property type="entry name" value="OS09G0508250 PROTEIN"/>
    <property type="match status" value="1"/>
</dbReference>
<evidence type="ECO:0000256" key="9">
    <source>
        <dbReference type="ARBA" id="ARBA00022989"/>
    </source>
</evidence>
<dbReference type="GO" id="GO:0051119">
    <property type="term" value="F:sugar transmembrane transporter activity"/>
    <property type="evidence" value="ECO:0007669"/>
    <property type="project" value="InterPro"/>
</dbReference>
<evidence type="ECO:0000256" key="13">
    <source>
        <dbReference type="RuleBase" id="RU079119"/>
    </source>
</evidence>
<evidence type="ECO:0000256" key="3">
    <source>
        <dbReference type="ARBA" id="ARBA00008574"/>
    </source>
</evidence>
<feature type="transmembrane region" description="Helical" evidence="13">
    <location>
        <begin position="600"/>
        <end position="621"/>
    </location>
</feature>